<accession>A0AA91GA21</accession>
<sequence length="213" mass="25240">MTQETAVENLFFSHWINTDEALAKKMQQRLTQRLRKENTQFILDGFYCSLKEKDRCLLDAIQISLNTDDLIINHLGHPSILALHNSLKALFSEVHQFTGFVRFEYVGTLLYSKIAPKHFSLPYLCPHFAQRYSRETLMIYDETHRLLGIIEKGQIRFIEDCEVPTFNKENSEQAVQENWRKFLQAATIKERKNEQAQLSHLPKRYRNHMIDFY</sequence>
<reference evidence="2 3" key="1">
    <citation type="submission" date="2014-12" db="EMBL/GenBank/DDBJ databases">
        <title>Draft genome sequences of 29 type strains of Enterococci.</title>
        <authorList>
            <person name="Zhong Z."/>
            <person name="Sun Z."/>
            <person name="Liu W."/>
            <person name="Zhang W."/>
            <person name="Zhang H."/>
        </authorList>
    </citation>
    <scope>NUCLEOTIDE SEQUENCE [LARGE SCALE GENOMIC DNA]</scope>
    <source>
        <strain evidence="2 3">DSM 22801</strain>
    </source>
</reference>
<comment type="caution">
    <text evidence="2">The sequence shown here is derived from an EMBL/GenBank/DDBJ whole genome shotgun (WGS) entry which is preliminary data.</text>
</comment>
<feature type="domain" description="DUF4130" evidence="1">
    <location>
        <begin position="52"/>
        <end position="210"/>
    </location>
</feature>
<dbReference type="EMBL" id="JXLC01000012">
    <property type="protein sequence ID" value="OJG91614.1"/>
    <property type="molecule type" value="Genomic_DNA"/>
</dbReference>
<name>A0AA91GA21_9ENTE</name>
<evidence type="ECO:0000259" key="1">
    <source>
        <dbReference type="Pfam" id="PF13566"/>
    </source>
</evidence>
<dbReference type="Pfam" id="PF13566">
    <property type="entry name" value="DUF4130"/>
    <property type="match status" value="1"/>
</dbReference>
<gene>
    <name evidence="2" type="ORF">RV15_GL000498</name>
</gene>
<protein>
    <recommendedName>
        <fullName evidence="1">DUF4130 domain-containing protein</fullName>
    </recommendedName>
</protein>
<dbReference type="Proteomes" id="UP000183039">
    <property type="component" value="Unassembled WGS sequence"/>
</dbReference>
<evidence type="ECO:0000313" key="3">
    <source>
        <dbReference type="Proteomes" id="UP000183039"/>
    </source>
</evidence>
<dbReference type="InterPro" id="IPR023875">
    <property type="entry name" value="DNA_repair_put"/>
</dbReference>
<dbReference type="InterPro" id="IPR025404">
    <property type="entry name" value="DUF4130"/>
</dbReference>
<dbReference type="AlphaFoldDB" id="A0AA91GA21"/>
<dbReference type="NCBIfam" id="TIGR03915">
    <property type="entry name" value="SAM_7_link_chp"/>
    <property type="match status" value="1"/>
</dbReference>
<organism evidence="2 3">
    <name type="scientific">Enterococcus silesiacus</name>
    <dbReference type="NCBI Taxonomy" id="332949"/>
    <lineage>
        <taxon>Bacteria</taxon>
        <taxon>Bacillati</taxon>
        <taxon>Bacillota</taxon>
        <taxon>Bacilli</taxon>
        <taxon>Lactobacillales</taxon>
        <taxon>Enterococcaceae</taxon>
        <taxon>Enterococcus</taxon>
    </lineage>
</organism>
<proteinExistence type="predicted"/>
<evidence type="ECO:0000313" key="2">
    <source>
        <dbReference type="EMBL" id="OJG91614.1"/>
    </source>
</evidence>